<keyword evidence="3" id="KW-1185">Reference proteome</keyword>
<accession>A0ABN6H935</accession>
<keyword evidence="1" id="KW-0732">Signal</keyword>
<evidence type="ECO:0000313" key="2">
    <source>
        <dbReference type="EMBL" id="BCX49983.1"/>
    </source>
</evidence>
<dbReference type="EMBL" id="AP024702">
    <property type="protein sequence ID" value="BCX49983.1"/>
    <property type="molecule type" value="Genomic_DNA"/>
</dbReference>
<gene>
    <name evidence="2" type="ORF">HAHE_38910</name>
</gene>
<evidence type="ECO:0000313" key="3">
    <source>
        <dbReference type="Proteomes" id="UP001374893"/>
    </source>
</evidence>
<proteinExistence type="predicted"/>
<evidence type="ECO:0000256" key="1">
    <source>
        <dbReference type="SAM" id="SignalP"/>
    </source>
</evidence>
<organism evidence="2 3">
    <name type="scientific">Haloferula helveola</name>
    <dbReference type="NCBI Taxonomy" id="490095"/>
    <lineage>
        <taxon>Bacteria</taxon>
        <taxon>Pseudomonadati</taxon>
        <taxon>Verrucomicrobiota</taxon>
        <taxon>Verrucomicrobiia</taxon>
        <taxon>Verrucomicrobiales</taxon>
        <taxon>Verrucomicrobiaceae</taxon>
        <taxon>Haloferula</taxon>
    </lineage>
</organism>
<dbReference type="RefSeq" id="WP_338686846.1">
    <property type="nucleotide sequence ID" value="NZ_AP024702.1"/>
</dbReference>
<sequence length="128" mass="14457">MKTPASLIAAALIGFSSIVCAGAPTTQLTEDVAKSLIAQVLEIRESGIRVANIVEGSHRTKSGFEYRDVRRVTTVHPVVTERGLVRKVRCYDFYWSEAYGWFHEEVRESRGGEEVWIWSEKKGEEVIK</sequence>
<reference evidence="2 3" key="1">
    <citation type="submission" date="2021-06" db="EMBL/GenBank/DDBJ databases">
        <title>Complete genome of Haloferula helveola possessing various polysaccharide degrading enzymes.</title>
        <authorList>
            <person name="Takami H."/>
            <person name="Huang C."/>
            <person name="Hamasaki K."/>
        </authorList>
    </citation>
    <scope>NUCLEOTIDE SEQUENCE [LARGE SCALE GENOMIC DNA]</scope>
    <source>
        <strain evidence="2 3">CN-1</strain>
    </source>
</reference>
<feature type="signal peptide" evidence="1">
    <location>
        <begin position="1"/>
        <end position="21"/>
    </location>
</feature>
<feature type="chain" id="PRO_5046333654" evidence="1">
    <location>
        <begin position="22"/>
        <end position="128"/>
    </location>
</feature>
<protein>
    <submittedName>
        <fullName evidence="2">Uncharacterized protein</fullName>
    </submittedName>
</protein>
<dbReference type="Proteomes" id="UP001374893">
    <property type="component" value="Chromosome"/>
</dbReference>
<name>A0ABN6H935_9BACT</name>